<dbReference type="Pfam" id="PF02955">
    <property type="entry name" value="GSH-S_ATP"/>
    <property type="match status" value="1"/>
</dbReference>
<dbReference type="Gene3D" id="3.30.1490.20">
    <property type="entry name" value="ATP-grasp fold, A domain"/>
    <property type="match status" value="1"/>
</dbReference>
<dbReference type="InterPro" id="IPR004218">
    <property type="entry name" value="GSHS_ATP-bd"/>
</dbReference>
<dbReference type="SUPFAM" id="SSF56059">
    <property type="entry name" value="Glutathione synthetase ATP-binding domain-like"/>
    <property type="match status" value="1"/>
</dbReference>
<dbReference type="Gene3D" id="3.30.470.20">
    <property type="entry name" value="ATP-grasp fold, B domain"/>
    <property type="match status" value="1"/>
</dbReference>
<protein>
    <recommendedName>
        <fullName evidence="1">Prokaryotic glutathione synthetase ATP-binding domain-containing protein</fullName>
    </recommendedName>
</protein>
<accession>A0ABU7GXN4</accession>
<dbReference type="Proteomes" id="UP001337681">
    <property type="component" value="Unassembled WGS sequence"/>
</dbReference>
<keyword evidence="3" id="KW-1185">Reference proteome</keyword>
<dbReference type="Gene3D" id="3.40.50.20">
    <property type="match status" value="1"/>
</dbReference>
<gene>
    <name evidence="2" type="ORF">VRU49_00095</name>
</gene>
<dbReference type="PANTHER" id="PTHR39217:SF1">
    <property type="entry name" value="GLUTATHIONE SYNTHETASE"/>
    <property type="match status" value="1"/>
</dbReference>
<name>A0ABU7GXN4_9SPHI</name>
<proteinExistence type="predicted"/>
<comment type="caution">
    <text evidence="2">The sequence shown here is derived from an EMBL/GenBank/DDBJ whole genome shotgun (WGS) entry which is preliminary data.</text>
</comment>
<dbReference type="RefSeq" id="WP_330144729.1">
    <property type="nucleotide sequence ID" value="NZ_JAZDQU010000001.1"/>
</dbReference>
<dbReference type="PANTHER" id="PTHR39217">
    <property type="match status" value="1"/>
</dbReference>
<dbReference type="InterPro" id="IPR053191">
    <property type="entry name" value="DcsG_Biosynth_Enzyme"/>
</dbReference>
<sequence length="296" mass="34500">MKLEQLKIAYVCYKDVGTFDSPVEDEESVLFNFLRDKGLQLTKVIWNDDRVDWKSFDLALLKSPWDYFEVIDTFYSWLTHLDEIKLPLLNPTDLVKWNADKHYLAEIADAGLPVIPTAYINKGTRLELETFFERFKTDQIIIKPCVSGGSFHTFKVTKENLEEIQNKVQLLLKTMDFMVQPFIPEVQIEGEWSLLFFNGKFSHCLLKKAKSGDFRVQHFLGGTIHPQQPSEAMLKSAKQYVDQFAKSSLYARVDGVMIDETFTLMELELIEPYMFLFTDVEGYENYYKALKEKMEG</sequence>
<evidence type="ECO:0000313" key="2">
    <source>
        <dbReference type="EMBL" id="MEE1883803.1"/>
    </source>
</evidence>
<reference evidence="2 3" key="1">
    <citation type="submission" date="2024-01" db="EMBL/GenBank/DDBJ databases">
        <title>Pedobacter sp. nov., isolated from oil-contaminated soil.</title>
        <authorList>
            <person name="Le N.T.T."/>
        </authorList>
    </citation>
    <scope>NUCLEOTIDE SEQUENCE [LARGE SCALE GENOMIC DNA]</scope>
    <source>
        <strain evidence="2 3">VNH31</strain>
    </source>
</reference>
<feature type="domain" description="Prokaryotic glutathione synthetase ATP-binding" evidence="1">
    <location>
        <begin position="115"/>
        <end position="248"/>
    </location>
</feature>
<evidence type="ECO:0000313" key="3">
    <source>
        <dbReference type="Proteomes" id="UP001337681"/>
    </source>
</evidence>
<organism evidence="2 3">
    <name type="scientific">Pedobacter flavus</name>
    <dbReference type="NCBI Taxonomy" id="3113906"/>
    <lineage>
        <taxon>Bacteria</taxon>
        <taxon>Pseudomonadati</taxon>
        <taxon>Bacteroidota</taxon>
        <taxon>Sphingobacteriia</taxon>
        <taxon>Sphingobacteriales</taxon>
        <taxon>Sphingobacteriaceae</taxon>
        <taxon>Pedobacter</taxon>
    </lineage>
</organism>
<dbReference type="InterPro" id="IPR013815">
    <property type="entry name" value="ATP_grasp_subdomain_1"/>
</dbReference>
<evidence type="ECO:0000259" key="1">
    <source>
        <dbReference type="Pfam" id="PF02955"/>
    </source>
</evidence>
<dbReference type="EMBL" id="JAZDQU010000001">
    <property type="protein sequence ID" value="MEE1883803.1"/>
    <property type="molecule type" value="Genomic_DNA"/>
</dbReference>